<protein>
    <submittedName>
        <fullName evidence="1">Uncharacterized protein</fullName>
    </submittedName>
</protein>
<sequence length="713" mass="76189">MPRHFKISGSSQGTREALYALENRMQVTFIGRAKAFPFIIPKAMCPRACQGVPSAKVPRMCQGVPRMCARRAKAVARMCQGCAVPRPSAQGCAKACKDVRCAKDVPRLRAKAMCQGCAKDVPRMCQGCAKDVPRCQGCAKACKRAKRCACCARCWQDAAKDVARRARCAKACQGVPRRAKDVQDVLQARAKACAAGAVLCACQVCADAKVQGCAVLCRAKDVQGCAKDVPRMCWDVPRMLIVQGCAKACARMCWRVLCCVRGCARAARCVLRAGDVHACKVRAKGVCWDVQGAMLRARMCQGVPRMCQGCAKDVQGAAMCKDVPRMCDVRCAKACQGCVRDVQGRVCDVQGCCKACCACCAARAALRCAKDVPRCGAAACARRVQGVCGCARRVPRRVQGVQGCAARMLRCKARARCAGAAHVRARCVPRRVPRLCKACARAACACARMPRRVARMCCARAGACKDVPSCQGGQGAKDVQGGAGARVPSALHARCCCVCKACVLAQGVRVHVAARWRKACCGCCACKACKAVPRRAAGVLQGCARMCHVCKDVQACARMCQGVPRRAKACLACKARWWRAKVVVVQGVQGKACKGVARERLNIYYKGGVGVEAGGGSGDATSAALSISLLSTATWWPLACLVVIGWEPPLGMRRAAARVVPSSPDSVFSAVRAECWPPRWTLSVKRPFRENPHFGVRLRGKADDCKLVMCLQP</sequence>
<comment type="caution">
    <text evidence="1">The sequence shown here is derived from an EMBL/GenBank/DDBJ whole genome shotgun (WGS) entry which is preliminary data.</text>
</comment>
<dbReference type="AlphaFoldDB" id="A0AAP0KY82"/>
<reference evidence="1 2" key="1">
    <citation type="submission" date="2024-01" db="EMBL/GenBank/DDBJ databases">
        <title>Genome assemblies of Stephania.</title>
        <authorList>
            <person name="Yang L."/>
        </authorList>
    </citation>
    <scope>NUCLEOTIDE SEQUENCE [LARGE SCALE GENOMIC DNA]</scope>
    <source>
        <strain evidence="1">YNDBR</strain>
        <tissue evidence="1">Leaf</tissue>
    </source>
</reference>
<gene>
    <name evidence="1" type="ORF">Syun_006771</name>
</gene>
<evidence type="ECO:0000313" key="1">
    <source>
        <dbReference type="EMBL" id="KAK9160430.1"/>
    </source>
</evidence>
<proteinExistence type="predicted"/>
<dbReference type="EMBL" id="JBBNAF010000003">
    <property type="protein sequence ID" value="KAK9160430.1"/>
    <property type="molecule type" value="Genomic_DNA"/>
</dbReference>
<name>A0AAP0KY82_9MAGN</name>
<accession>A0AAP0KY82</accession>
<dbReference type="Proteomes" id="UP001420932">
    <property type="component" value="Unassembled WGS sequence"/>
</dbReference>
<organism evidence="1 2">
    <name type="scientific">Stephania yunnanensis</name>
    <dbReference type="NCBI Taxonomy" id="152371"/>
    <lineage>
        <taxon>Eukaryota</taxon>
        <taxon>Viridiplantae</taxon>
        <taxon>Streptophyta</taxon>
        <taxon>Embryophyta</taxon>
        <taxon>Tracheophyta</taxon>
        <taxon>Spermatophyta</taxon>
        <taxon>Magnoliopsida</taxon>
        <taxon>Ranunculales</taxon>
        <taxon>Menispermaceae</taxon>
        <taxon>Menispermoideae</taxon>
        <taxon>Cissampelideae</taxon>
        <taxon>Stephania</taxon>
    </lineage>
</organism>
<keyword evidence="2" id="KW-1185">Reference proteome</keyword>
<evidence type="ECO:0000313" key="2">
    <source>
        <dbReference type="Proteomes" id="UP001420932"/>
    </source>
</evidence>